<proteinExistence type="predicted"/>
<evidence type="ECO:0000313" key="2">
    <source>
        <dbReference type="Proteomes" id="UP000805193"/>
    </source>
</evidence>
<keyword evidence="2" id="KW-1185">Reference proteome</keyword>
<protein>
    <submittedName>
        <fullName evidence="1">Uncharacterized protein</fullName>
    </submittedName>
</protein>
<feature type="non-terminal residue" evidence="1">
    <location>
        <position position="407"/>
    </location>
</feature>
<evidence type="ECO:0000313" key="1">
    <source>
        <dbReference type="EMBL" id="KAG0431555.1"/>
    </source>
</evidence>
<name>A0AC60QF46_IXOPE</name>
<gene>
    <name evidence="1" type="ORF">HPB47_021673</name>
</gene>
<reference evidence="1 2" key="1">
    <citation type="journal article" date="2020" name="Cell">
        <title>Large-Scale Comparative Analyses of Tick Genomes Elucidate Their Genetic Diversity and Vector Capacities.</title>
        <authorList>
            <consortium name="Tick Genome and Microbiome Consortium (TIGMIC)"/>
            <person name="Jia N."/>
            <person name="Wang J."/>
            <person name="Shi W."/>
            <person name="Du L."/>
            <person name="Sun Y."/>
            <person name="Zhan W."/>
            <person name="Jiang J.F."/>
            <person name="Wang Q."/>
            <person name="Zhang B."/>
            <person name="Ji P."/>
            <person name="Bell-Sakyi L."/>
            <person name="Cui X.M."/>
            <person name="Yuan T.T."/>
            <person name="Jiang B.G."/>
            <person name="Yang W.F."/>
            <person name="Lam T.T."/>
            <person name="Chang Q.C."/>
            <person name="Ding S.J."/>
            <person name="Wang X.J."/>
            <person name="Zhu J.G."/>
            <person name="Ruan X.D."/>
            <person name="Zhao L."/>
            <person name="Wei J.T."/>
            <person name="Ye R.Z."/>
            <person name="Que T.C."/>
            <person name="Du C.H."/>
            <person name="Zhou Y.H."/>
            <person name="Cheng J.X."/>
            <person name="Dai P.F."/>
            <person name="Guo W.B."/>
            <person name="Han X.H."/>
            <person name="Huang E.J."/>
            <person name="Li L.F."/>
            <person name="Wei W."/>
            <person name="Gao Y.C."/>
            <person name="Liu J.Z."/>
            <person name="Shao H.Z."/>
            <person name="Wang X."/>
            <person name="Wang C.C."/>
            <person name="Yang T.C."/>
            <person name="Huo Q.B."/>
            <person name="Li W."/>
            <person name="Chen H.Y."/>
            <person name="Chen S.E."/>
            <person name="Zhou L.G."/>
            <person name="Ni X.B."/>
            <person name="Tian J.H."/>
            <person name="Sheng Y."/>
            <person name="Liu T."/>
            <person name="Pan Y.S."/>
            <person name="Xia L.Y."/>
            <person name="Li J."/>
            <person name="Zhao F."/>
            <person name="Cao W.C."/>
        </authorList>
    </citation>
    <scope>NUCLEOTIDE SEQUENCE [LARGE SCALE GENOMIC DNA]</scope>
    <source>
        <strain evidence="1">Iper-2018</strain>
    </source>
</reference>
<sequence length="407" mass="46018">MGSLKELVAVQVYLSGTEVGTTVEEVDANVKKHEAFEKLMATQDEKLQTLEQHGAKLVQQNHFDSPTIRKRMEEVAARRAHVKALSAAKRGKLGEGLLLAQFRRDAAEAEAWVGSRRKQLEAQEASLQAELPSSLEEKVKQLQKHQAFQAELAAHEGNIVAIRQASSLFKAAEEPQWLGLSYGPKPSTFSRRGPSQGRPKGETLLEKRHPASGEVREQLERLLGLWQELLAALRRRGRGLEEAQDMLDFESQVDKVEAWIRDKELMVQAGDTGEDYEHCQALRRKLDDVDSDMRVDDGRIKNINTLADKLIREGRPNSGATQQRREKLNRKWRALQGALDSYRAKLSAALEVHAFNRDVDDTYDRINEKAIVMSTKEESKSLRAVESLQRRQDAVEREMTTIDAKLK</sequence>
<dbReference type="Proteomes" id="UP000805193">
    <property type="component" value="Unassembled WGS sequence"/>
</dbReference>
<accession>A0AC60QF46</accession>
<comment type="caution">
    <text evidence="1">The sequence shown here is derived from an EMBL/GenBank/DDBJ whole genome shotgun (WGS) entry which is preliminary data.</text>
</comment>
<dbReference type="EMBL" id="JABSTQ010009214">
    <property type="protein sequence ID" value="KAG0431555.1"/>
    <property type="molecule type" value="Genomic_DNA"/>
</dbReference>
<organism evidence="1 2">
    <name type="scientific">Ixodes persulcatus</name>
    <name type="common">Taiga tick</name>
    <dbReference type="NCBI Taxonomy" id="34615"/>
    <lineage>
        <taxon>Eukaryota</taxon>
        <taxon>Metazoa</taxon>
        <taxon>Ecdysozoa</taxon>
        <taxon>Arthropoda</taxon>
        <taxon>Chelicerata</taxon>
        <taxon>Arachnida</taxon>
        <taxon>Acari</taxon>
        <taxon>Parasitiformes</taxon>
        <taxon>Ixodida</taxon>
        <taxon>Ixodoidea</taxon>
        <taxon>Ixodidae</taxon>
        <taxon>Ixodinae</taxon>
        <taxon>Ixodes</taxon>
    </lineage>
</organism>